<proteinExistence type="predicted"/>
<sequence>MLAPAKVNRTTTSARPSVEQGLRCREPGCNLLHLPEDFTECYLDAENTIRVPGVRYYEGRPQGFPDHVVGSYEALALPQDICFDRFGRYGPYGLGYSPRQGGIGRGDVGDVEGADQTWTGTSQVDYRTVDWADAQRRCYRSNSARFAPLPPRKPEPHGFFVDELPGAAAAPSDDTLTRRANAQRADDQGTGPKVQGRTALVLRCWDDMEWQADEIMYVRSLISELSLASGGRYDVHLLVQVKDEGNNPIWADPPRTSAWCASASPRGIFDLYVKGPELPVHGPYRGLQMGLQHFAHIHPEYEYFWHWEMDIRYTGHYYDFFTKIENWARAQPRKGLWERNARFYMPSVHGSWDEFAHLAKLQTGMTSATPAALRSGFPGVRPGDSIPEKTVWGPERPGDEDDWFEHENDPPRAPPRRAHINTASRLSRRLLTTMHRETTFKKHFAFPEMWPATVALQHGFKVVYAPHPSFRAQRRQRRVPIQRLWPGEHNMHGLSWFYRSDFAPDLYRAWLGFETAHGGGADFELRGKGGKGGEGRMCLPPMLLHPIKNVGIIVEAPPDEEMRRLDDAGQDSEFDAGS</sequence>
<keyword evidence="3" id="KW-1185">Reference proteome</keyword>
<feature type="region of interest" description="Disordered" evidence="1">
    <location>
        <begin position="169"/>
        <end position="193"/>
    </location>
</feature>
<dbReference type="Pfam" id="PF11885">
    <property type="entry name" value="DUF3405"/>
    <property type="match status" value="2"/>
</dbReference>
<feature type="region of interest" description="Disordered" evidence="1">
    <location>
        <begin position="376"/>
        <end position="417"/>
    </location>
</feature>
<protein>
    <submittedName>
        <fullName evidence="2">Uncharacterized protein</fullName>
    </submittedName>
</protein>
<dbReference type="AlphaFoldDB" id="A0A9P1H5L8"/>
<dbReference type="EMBL" id="CALLCH030000015">
    <property type="protein sequence ID" value="CAI4216405.1"/>
    <property type="molecule type" value="Genomic_DNA"/>
</dbReference>
<evidence type="ECO:0000313" key="3">
    <source>
        <dbReference type="Proteomes" id="UP000838763"/>
    </source>
</evidence>
<organism evidence="2 3">
    <name type="scientific">Parascedosporium putredinis</name>
    <dbReference type="NCBI Taxonomy" id="1442378"/>
    <lineage>
        <taxon>Eukaryota</taxon>
        <taxon>Fungi</taxon>
        <taxon>Dikarya</taxon>
        <taxon>Ascomycota</taxon>
        <taxon>Pezizomycotina</taxon>
        <taxon>Sordariomycetes</taxon>
        <taxon>Hypocreomycetidae</taxon>
        <taxon>Microascales</taxon>
        <taxon>Microascaceae</taxon>
        <taxon>Parascedosporium</taxon>
    </lineage>
</organism>
<name>A0A9P1H5L8_9PEZI</name>
<accession>A0A9P1H5L8</accession>
<dbReference type="OrthoDB" id="3353407at2759"/>
<reference evidence="2" key="1">
    <citation type="submission" date="2022-11" db="EMBL/GenBank/DDBJ databases">
        <authorList>
            <person name="Scott C."/>
            <person name="Bruce N."/>
        </authorList>
    </citation>
    <scope>NUCLEOTIDE SEQUENCE</scope>
</reference>
<dbReference type="PANTHER" id="PTHR36205:SF1">
    <property type="entry name" value="MAJOR FACILITATOR SUPERFAMILY TRANSPORTER"/>
    <property type="match status" value="1"/>
</dbReference>
<dbReference type="PANTHER" id="PTHR36205">
    <property type="entry name" value="CHROMOSOME 19, WHOLE GENOME SHOTGUN SEQUENCE"/>
    <property type="match status" value="1"/>
</dbReference>
<evidence type="ECO:0000313" key="2">
    <source>
        <dbReference type="EMBL" id="CAI4216405.1"/>
    </source>
</evidence>
<gene>
    <name evidence="2" type="ORF">PPNO1_LOCUS6060</name>
</gene>
<evidence type="ECO:0000256" key="1">
    <source>
        <dbReference type="SAM" id="MobiDB-lite"/>
    </source>
</evidence>
<dbReference type="InterPro" id="IPR021822">
    <property type="entry name" value="DUF3405"/>
</dbReference>
<dbReference type="Proteomes" id="UP000838763">
    <property type="component" value="Unassembled WGS sequence"/>
</dbReference>
<comment type="caution">
    <text evidence="2">The sequence shown here is derived from an EMBL/GenBank/DDBJ whole genome shotgun (WGS) entry which is preliminary data.</text>
</comment>